<feature type="compositionally biased region" description="Polar residues" evidence="1">
    <location>
        <begin position="145"/>
        <end position="160"/>
    </location>
</feature>
<evidence type="ECO:0000313" key="3">
    <source>
        <dbReference type="Proteomes" id="UP000749559"/>
    </source>
</evidence>
<keyword evidence="3" id="KW-1185">Reference proteome</keyword>
<sequence>MLKTDNGDAHIYVTNPTYANIKKSPKLALKAKNMDLGNIILFDDTDQQHEDQPNGATIRLGDSLKSSTDALSIESKVSGVNSAHGDTPKVDYVADPKVDYVADPKGKNSKTVDSIYLPGEGALLLDQKSSTPTVHAINVKPAEENATTAGSGDNLQADVNSITIPGDDSIDGGGPKVGNPSKPHKKASSANSLTPVVQNEQFWNNMNALDNDPPKSFPTQKYSELVTEL</sequence>
<comment type="caution">
    <text evidence="2">The sequence shown here is derived from an EMBL/GenBank/DDBJ whole genome shotgun (WGS) entry which is preliminary data.</text>
</comment>
<evidence type="ECO:0000256" key="1">
    <source>
        <dbReference type="SAM" id="MobiDB-lite"/>
    </source>
</evidence>
<dbReference type="Proteomes" id="UP000749559">
    <property type="component" value="Unassembled WGS sequence"/>
</dbReference>
<feature type="region of interest" description="Disordered" evidence="1">
    <location>
        <begin position="141"/>
        <end position="229"/>
    </location>
</feature>
<organism evidence="2 3">
    <name type="scientific">Owenia fusiformis</name>
    <name type="common">Polychaete worm</name>
    <dbReference type="NCBI Taxonomy" id="6347"/>
    <lineage>
        <taxon>Eukaryota</taxon>
        <taxon>Metazoa</taxon>
        <taxon>Spiralia</taxon>
        <taxon>Lophotrochozoa</taxon>
        <taxon>Annelida</taxon>
        <taxon>Polychaeta</taxon>
        <taxon>Sedentaria</taxon>
        <taxon>Canalipalpata</taxon>
        <taxon>Sabellida</taxon>
        <taxon>Oweniida</taxon>
        <taxon>Oweniidae</taxon>
        <taxon>Owenia</taxon>
    </lineage>
</organism>
<feature type="compositionally biased region" description="Polar residues" evidence="1">
    <location>
        <begin position="188"/>
        <end position="208"/>
    </location>
</feature>
<evidence type="ECO:0000313" key="2">
    <source>
        <dbReference type="EMBL" id="CAH1795489.1"/>
    </source>
</evidence>
<dbReference type="EMBL" id="CAIIXF020000009">
    <property type="protein sequence ID" value="CAH1795489.1"/>
    <property type="molecule type" value="Genomic_DNA"/>
</dbReference>
<name>A0A8S4PQ69_OWEFU</name>
<accession>A0A8S4PQ69</accession>
<proteinExistence type="predicted"/>
<reference evidence="2" key="1">
    <citation type="submission" date="2022-03" db="EMBL/GenBank/DDBJ databases">
        <authorList>
            <person name="Martin C."/>
        </authorList>
    </citation>
    <scope>NUCLEOTIDE SEQUENCE</scope>
</reference>
<protein>
    <submittedName>
        <fullName evidence="2">Uncharacterized protein</fullName>
    </submittedName>
</protein>
<dbReference type="AlphaFoldDB" id="A0A8S4PQ69"/>
<gene>
    <name evidence="2" type="ORF">OFUS_LOCUS20023</name>
</gene>